<name>A0AAN9MGT4_PHACN</name>
<sequence length="164" mass="18354">MPCKKPHHTSEGSNEQKGDGSFEILPKGLNIVWGNDPRYWNIPDTGAAELIQVSWLEVTGKVSIKDRGKYRVSFEVRVKEDGFGWQGTEVLVMAKIGKRGRYQFRVNKLSPSTHNIIIPQLDNGPLDIAVDNPPSDLHFGLYEVWSGKWKGGLQIIKATVEPVT</sequence>
<feature type="region of interest" description="Disordered" evidence="1">
    <location>
        <begin position="1"/>
        <end position="20"/>
    </location>
</feature>
<reference evidence="2 3" key="1">
    <citation type="submission" date="2024-01" db="EMBL/GenBank/DDBJ databases">
        <title>The genomes of 5 underutilized Papilionoideae crops provide insights into root nodulation and disease resistanc.</title>
        <authorList>
            <person name="Jiang F."/>
        </authorList>
    </citation>
    <scope>NUCLEOTIDE SEQUENCE [LARGE SCALE GENOMIC DNA]</scope>
    <source>
        <strain evidence="2">JINMINGXINNONG_FW02</strain>
        <tissue evidence="2">Leaves</tissue>
    </source>
</reference>
<comment type="caution">
    <text evidence="2">The sequence shown here is derived from an EMBL/GenBank/DDBJ whole genome shotgun (WGS) entry which is preliminary data.</text>
</comment>
<evidence type="ECO:0000313" key="2">
    <source>
        <dbReference type="EMBL" id="KAK7354370.1"/>
    </source>
</evidence>
<dbReference type="EMBL" id="JAYMYR010000007">
    <property type="protein sequence ID" value="KAK7354370.1"/>
    <property type="molecule type" value="Genomic_DNA"/>
</dbReference>
<accession>A0AAN9MGT4</accession>
<evidence type="ECO:0000313" key="3">
    <source>
        <dbReference type="Proteomes" id="UP001374584"/>
    </source>
</evidence>
<evidence type="ECO:0000256" key="1">
    <source>
        <dbReference type="SAM" id="MobiDB-lite"/>
    </source>
</evidence>
<dbReference type="AlphaFoldDB" id="A0AAN9MGT4"/>
<proteinExistence type="predicted"/>
<dbReference type="Proteomes" id="UP001374584">
    <property type="component" value="Unassembled WGS sequence"/>
</dbReference>
<organism evidence="2 3">
    <name type="scientific">Phaseolus coccineus</name>
    <name type="common">Scarlet runner bean</name>
    <name type="synonym">Phaseolus multiflorus</name>
    <dbReference type="NCBI Taxonomy" id="3886"/>
    <lineage>
        <taxon>Eukaryota</taxon>
        <taxon>Viridiplantae</taxon>
        <taxon>Streptophyta</taxon>
        <taxon>Embryophyta</taxon>
        <taxon>Tracheophyta</taxon>
        <taxon>Spermatophyta</taxon>
        <taxon>Magnoliopsida</taxon>
        <taxon>eudicotyledons</taxon>
        <taxon>Gunneridae</taxon>
        <taxon>Pentapetalae</taxon>
        <taxon>rosids</taxon>
        <taxon>fabids</taxon>
        <taxon>Fabales</taxon>
        <taxon>Fabaceae</taxon>
        <taxon>Papilionoideae</taxon>
        <taxon>50 kb inversion clade</taxon>
        <taxon>NPAAA clade</taxon>
        <taxon>indigoferoid/millettioid clade</taxon>
        <taxon>Phaseoleae</taxon>
        <taxon>Phaseolus</taxon>
    </lineage>
</organism>
<gene>
    <name evidence="2" type="ORF">VNO80_19830</name>
</gene>
<dbReference type="PANTHER" id="PTHR32278">
    <property type="entry name" value="F-BOX DOMAIN-CONTAINING PROTEIN"/>
    <property type="match status" value="1"/>
</dbReference>
<dbReference type="Pfam" id="PF14299">
    <property type="entry name" value="PP2"/>
    <property type="match status" value="1"/>
</dbReference>
<dbReference type="PANTHER" id="PTHR32278:SF2">
    <property type="entry name" value="PROTEIN PHLOEM PROTEIN 2-LIKE A9"/>
    <property type="match status" value="1"/>
</dbReference>
<feature type="compositionally biased region" description="Basic and acidic residues" evidence="1">
    <location>
        <begin position="8"/>
        <end position="20"/>
    </location>
</feature>
<protein>
    <recommendedName>
        <fullName evidence="4">Protein PHLOEM PROTEIN 2-LIKE A9-like</fullName>
    </recommendedName>
</protein>
<evidence type="ECO:0008006" key="4">
    <source>
        <dbReference type="Google" id="ProtNLM"/>
    </source>
</evidence>
<dbReference type="InterPro" id="IPR025886">
    <property type="entry name" value="PP2-like"/>
</dbReference>
<keyword evidence="3" id="KW-1185">Reference proteome</keyword>